<evidence type="ECO:0000313" key="2">
    <source>
        <dbReference type="EMBL" id="MBK1828569.1"/>
    </source>
</evidence>
<keyword evidence="1" id="KW-0812">Transmembrane</keyword>
<sequence>MMNPPHLQALEQAYHVGQLKSVRAGHVRAETASPEVHAVLNRLMWVSVGLLVAALNTVGSVGLWFYGA</sequence>
<comment type="caution">
    <text evidence="2">The sequence shown here is derived from an EMBL/GenBank/DDBJ whole genome shotgun (WGS) entry which is preliminary data.</text>
</comment>
<dbReference type="Proteomes" id="UP000658278">
    <property type="component" value="Unassembled WGS sequence"/>
</dbReference>
<dbReference type="AlphaFoldDB" id="A0A934RBE3"/>
<proteinExistence type="predicted"/>
<protein>
    <submittedName>
        <fullName evidence="2">Uncharacterized protein</fullName>
    </submittedName>
</protein>
<keyword evidence="1" id="KW-1133">Transmembrane helix</keyword>
<reference evidence="2" key="1">
    <citation type="submission" date="2021-01" db="EMBL/GenBank/DDBJ databases">
        <title>Modified the classification status of verrucomicrobia.</title>
        <authorList>
            <person name="Feng X."/>
        </authorList>
    </citation>
    <scope>NUCLEOTIDE SEQUENCE</scope>
    <source>
        <strain evidence="2">KCTC 22201</strain>
    </source>
</reference>
<evidence type="ECO:0000256" key="1">
    <source>
        <dbReference type="SAM" id="Phobius"/>
    </source>
</evidence>
<dbReference type="EMBL" id="JAENII010000014">
    <property type="protein sequence ID" value="MBK1828569.1"/>
    <property type="molecule type" value="Genomic_DNA"/>
</dbReference>
<gene>
    <name evidence="2" type="ORF">JIN81_16170</name>
</gene>
<keyword evidence="3" id="KW-1185">Reference proteome</keyword>
<keyword evidence="1" id="KW-0472">Membrane</keyword>
<evidence type="ECO:0000313" key="3">
    <source>
        <dbReference type="Proteomes" id="UP000658278"/>
    </source>
</evidence>
<organism evidence="2 3">
    <name type="scientific">Haloferula rosea</name>
    <dbReference type="NCBI Taxonomy" id="490093"/>
    <lineage>
        <taxon>Bacteria</taxon>
        <taxon>Pseudomonadati</taxon>
        <taxon>Verrucomicrobiota</taxon>
        <taxon>Verrucomicrobiia</taxon>
        <taxon>Verrucomicrobiales</taxon>
        <taxon>Verrucomicrobiaceae</taxon>
        <taxon>Haloferula</taxon>
    </lineage>
</organism>
<name>A0A934RBE3_9BACT</name>
<feature type="transmembrane region" description="Helical" evidence="1">
    <location>
        <begin position="43"/>
        <end position="66"/>
    </location>
</feature>
<accession>A0A934RBE3</accession>
<dbReference type="RefSeq" id="WP_200282276.1">
    <property type="nucleotide sequence ID" value="NZ_JAENII010000014.1"/>
</dbReference>